<dbReference type="AlphaFoldDB" id="A0A1Y3QWA3"/>
<sequence length="96" mass="10761">MWRRDGSVWRFRPRKSHPGSLYLCTQATGRIARFHAAVGIGSPAIRPRTDFYVRQNIARCVSSYSIRFGLLPKTLPLQGAGLSLRSRAALSRTCGR</sequence>
<dbReference type="Proteomes" id="UP000195772">
    <property type="component" value="Unassembled WGS sequence"/>
</dbReference>
<dbReference type="EMBL" id="NFHB01000003">
    <property type="protein sequence ID" value="OUN03961.1"/>
    <property type="molecule type" value="Genomic_DNA"/>
</dbReference>
<gene>
    <name evidence="1" type="ORF">B5G41_05730</name>
</gene>
<evidence type="ECO:0000313" key="2">
    <source>
        <dbReference type="Proteomes" id="UP000195772"/>
    </source>
</evidence>
<name>A0A1Y3QWA3_9BACT</name>
<protein>
    <submittedName>
        <fullName evidence="1">Uncharacterized protein</fullName>
    </submittedName>
</protein>
<accession>A0A1Y3QWA3</accession>
<reference evidence="2" key="1">
    <citation type="submission" date="2017-04" db="EMBL/GenBank/DDBJ databases">
        <title>Function of individual gut microbiota members based on whole genome sequencing of pure cultures obtained from chicken caecum.</title>
        <authorList>
            <person name="Medvecky M."/>
            <person name="Cejkova D."/>
            <person name="Polansky O."/>
            <person name="Karasova D."/>
            <person name="Kubasova T."/>
            <person name="Cizek A."/>
            <person name="Rychlik I."/>
        </authorList>
    </citation>
    <scope>NUCLEOTIDE SEQUENCE [LARGE SCALE GENOMIC DNA]</scope>
    <source>
        <strain evidence="2">An90</strain>
    </source>
</reference>
<organism evidence="1 2">
    <name type="scientific">Alistipes onderdonkii</name>
    <dbReference type="NCBI Taxonomy" id="328813"/>
    <lineage>
        <taxon>Bacteria</taxon>
        <taxon>Pseudomonadati</taxon>
        <taxon>Bacteroidota</taxon>
        <taxon>Bacteroidia</taxon>
        <taxon>Bacteroidales</taxon>
        <taxon>Rikenellaceae</taxon>
        <taxon>Alistipes</taxon>
    </lineage>
</organism>
<evidence type="ECO:0000313" key="1">
    <source>
        <dbReference type="EMBL" id="OUN03961.1"/>
    </source>
</evidence>
<comment type="caution">
    <text evidence="1">The sequence shown here is derived from an EMBL/GenBank/DDBJ whole genome shotgun (WGS) entry which is preliminary data.</text>
</comment>
<proteinExistence type="predicted"/>